<dbReference type="Proteomes" id="UP000626220">
    <property type="component" value="Unassembled WGS sequence"/>
</dbReference>
<evidence type="ECO:0000313" key="1">
    <source>
        <dbReference type="EMBL" id="GHF60939.1"/>
    </source>
</evidence>
<keyword evidence="2" id="KW-1185">Reference proteome</keyword>
<dbReference type="RefSeq" id="WP_189681445.1">
    <property type="nucleotide sequence ID" value="NZ_BNCJ01000012.1"/>
</dbReference>
<name>A0A8J3H0R7_9RHOB</name>
<accession>A0A8J3H0R7</accession>
<proteinExistence type="predicted"/>
<dbReference type="AlphaFoldDB" id="A0A8J3H0R7"/>
<evidence type="ECO:0000313" key="2">
    <source>
        <dbReference type="Proteomes" id="UP000626220"/>
    </source>
</evidence>
<gene>
    <name evidence="1" type="ORF">GCM10017056_35430</name>
</gene>
<comment type="caution">
    <text evidence="1">The sequence shown here is derived from an EMBL/GenBank/DDBJ whole genome shotgun (WGS) entry which is preliminary data.</text>
</comment>
<dbReference type="EMBL" id="BNCJ01000012">
    <property type="protein sequence ID" value="GHF60939.1"/>
    <property type="molecule type" value="Genomic_DNA"/>
</dbReference>
<organism evidence="1 2">
    <name type="scientific">Seohaeicola zhoushanensis</name>
    <dbReference type="NCBI Taxonomy" id="1569283"/>
    <lineage>
        <taxon>Bacteria</taxon>
        <taxon>Pseudomonadati</taxon>
        <taxon>Pseudomonadota</taxon>
        <taxon>Alphaproteobacteria</taxon>
        <taxon>Rhodobacterales</taxon>
        <taxon>Roseobacteraceae</taxon>
        <taxon>Seohaeicola</taxon>
    </lineage>
</organism>
<sequence length="68" mass="7579">MTVAAFPISLLPRFARAPRPVEAPRPRDERANDQARREFALGLMSTHPGGFNSAESMIEAMFYLSGRD</sequence>
<reference evidence="1" key="2">
    <citation type="submission" date="2020-09" db="EMBL/GenBank/DDBJ databases">
        <authorList>
            <person name="Sun Q."/>
            <person name="Kim S."/>
        </authorList>
    </citation>
    <scope>NUCLEOTIDE SEQUENCE</scope>
    <source>
        <strain evidence="1">KCTC 42650</strain>
    </source>
</reference>
<reference evidence="1" key="1">
    <citation type="journal article" date="2014" name="Int. J. Syst. Evol. Microbiol.">
        <title>Complete genome sequence of Corynebacterium casei LMG S-19264T (=DSM 44701T), isolated from a smear-ripened cheese.</title>
        <authorList>
            <consortium name="US DOE Joint Genome Institute (JGI-PGF)"/>
            <person name="Walter F."/>
            <person name="Albersmeier A."/>
            <person name="Kalinowski J."/>
            <person name="Ruckert C."/>
        </authorList>
    </citation>
    <scope>NUCLEOTIDE SEQUENCE</scope>
    <source>
        <strain evidence="1">KCTC 42650</strain>
    </source>
</reference>
<protein>
    <submittedName>
        <fullName evidence="1">Uncharacterized protein</fullName>
    </submittedName>
</protein>